<organism evidence="1 2">
    <name type="scientific">Colletotrichum chrysophilum</name>
    <dbReference type="NCBI Taxonomy" id="1836956"/>
    <lineage>
        <taxon>Eukaryota</taxon>
        <taxon>Fungi</taxon>
        <taxon>Dikarya</taxon>
        <taxon>Ascomycota</taxon>
        <taxon>Pezizomycotina</taxon>
        <taxon>Sordariomycetes</taxon>
        <taxon>Hypocreomycetidae</taxon>
        <taxon>Glomerellales</taxon>
        <taxon>Glomerellaceae</taxon>
        <taxon>Colletotrichum</taxon>
        <taxon>Colletotrichum gloeosporioides species complex</taxon>
    </lineage>
</organism>
<proteinExistence type="predicted"/>
<sequence>MRYQVGRACAVADYNKLYDELQLLPDVSIAEEAEDKQQCLHPRCYRKQASEVRYYE</sequence>
<evidence type="ECO:0000313" key="2">
    <source>
        <dbReference type="Proteomes" id="UP001243330"/>
    </source>
</evidence>
<dbReference type="EMBL" id="JAQOWY010000018">
    <property type="protein sequence ID" value="KAK1855664.1"/>
    <property type="molecule type" value="Genomic_DNA"/>
</dbReference>
<accession>A0AAD9B1J6</accession>
<protein>
    <submittedName>
        <fullName evidence="1">Uncharacterized protein</fullName>
    </submittedName>
</protein>
<reference evidence="1" key="1">
    <citation type="submission" date="2023-01" db="EMBL/GenBank/DDBJ databases">
        <title>Colletotrichum chrysophilum M932 genome sequence.</title>
        <authorList>
            <person name="Baroncelli R."/>
        </authorList>
    </citation>
    <scope>NUCLEOTIDE SEQUENCE</scope>
    <source>
        <strain evidence="1">M932</strain>
    </source>
</reference>
<keyword evidence="2" id="KW-1185">Reference proteome</keyword>
<dbReference type="AlphaFoldDB" id="A0AAD9B1J6"/>
<comment type="caution">
    <text evidence="1">The sequence shown here is derived from an EMBL/GenBank/DDBJ whole genome shotgun (WGS) entry which is preliminary data.</text>
</comment>
<dbReference type="Proteomes" id="UP001243330">
    <property type="component" value="Unassembled WGS sequence"/>
</dbReference>
<gene>
    <name evidence="1" type="ORF">CCHR01_01678</name>
</gene>
<name>A0AAD9B1J6_9PEZI</name>
<evidence type="ECO:0000313" key="1">
    <source>
        <dbReference type="EMBL" id="KAK1855664.1"/>
    </source>
</evidence>